<evidence type="ECO:0000256" key="8">
    <source>
        <dbReference type="ARBA" id="ARBA00023054"/>
    </source>
</evidence>
<protein>
    <recommendedName>
        <fullName evidence="11">Valine--tRNA ligase</fullName>
        <ecNumber evidence="11">6.1.1.9</ecNumber>
    </recommendedName>
    <alternativeName>
        <fullName evidence="11">Valyl-tRNA synthetase</fullName>
        <shortName evidence="11">ValRS</shortName>
    </alternativeName>
</protein>
<dbReference type="HAMAP" id="MF_02004">
    <property type="entry name" value="Val_tRNA_synth_type1"/>
    <property type="match status" value="1"/>
</dbReference>
<keyword evidence="8 11" id="KW-0175">Coiled coil</keyword>
<evidence type="ECO:0000256" key="9">
    <source>
        <dbReference type="ARBA" id="ARBA00023146"/>
    </source>
</evidence>
<dbReference type="Proteomes" id="UP000693996">
    <property type="component" value="Chromosome"/>
</dbReference>
<evidence type="ECO:0000313" key="15">
    <source>
        <dbReference type="EMBL" id="CAG7599028.1"/>
    </source>
</evidence>
<comment type="catalytic activity">
    <reaction evidence="10 11">
        <text>tRNA(Val) + L-valine + ATP = L-valyl-tRNA(Val) + AMP + diphosphate</text>
        <dbReference type="Rhea" id="RHEA:10704"/>
        <dbReference type="Rhea" id="RHEA-COMP:9672"/>
        <dbReference type="Rhea" id="RHEA-COMP:9708"/>
        <dbReference type="ChEBI" id="CHEBI:30616"/>
        <dbReference type="ChEBI" id="CHEBI:33019"/>
        <dbReference type="ChEBI" id="CHEBI:57762"/>
        <dbReference type="ChEBI" id="CHEBI:78442"/>
        <dbReference type="ChEBI" id="CHEBI:78537"/>
        <dbReference type="ChEBI" id="CHEBI:456215"/>
        <dbReference type="EC" id="6.1.1.9"/>
    </reaction>
</comment>
<dbReference type="EMBL" id="OU343031">
    <property type="protein sequence ID" value="CAG7599028.1"/>
    <property type="molecule type" value="Genomic_DNA"/>
</dbReference>
<keyword evidence="7 11" id="KW-0648">Protein biosynthesis</keyword>
<dbReference type="GO" id="GO:0006438">
    <property type="term" value="P:valyl-tRNA aminoacylation"/>
    <property type="evidence" value="ECO:0007669"/>
    <property type="project" value="UniProtKB-UniRule"/>
</dbReference>
<dbReference type="PROSITE" id="PS00178">
    <property type="entry name" value="AA_TRNA_LIGASE_I"/>
    <property type="match status" value="1"/>
</dbReference>
<sequence length="981" mass="111589">MIRYGWHITVPIIINSTAFPPPFRQILTMSNSDTTLAKNFEPSTIEAYWGPEWEKRGYSRTTLDPQRPDFAIHLPPPNVTGTLHMGHAFNQTIIDVLARYHRMRGDNTLWVPGMDHAGIATQIVVERQLDAQKKSRQALGQERFIEYVQQWRQESSSIITQQIRRLGASTDWSREYFTMDEGMSRAVIDVFVRLYQQGLIYRGKRLVNWDPKLRTAVSDLEVVSAEEDGNIWRIRYPLADGSGCLTIATTRPETMLGDVAVMVHPQDERYTALIGKTLILPLVGRKIPVITDNYVEREFGTGVVKVTPAHDFNDYEVGKRHGLAQIIVLTPDAKINNNAPAPYRGLDRFDARKRIVADLDSLGMLESIQPHRLVIPRGDRTQSIIEPMLTDQWFVAMSRPAPKDTFYPGQSITQTSLDVVRQGHIKFVPENWTTTYYQWLENIQDWCISRQLWWGHQIPAWYADDGQVFVAHNESEALAQARLQAYNGNLKRDSDVLDTWFSSALVPFSSLGWPELTPELKRFLPSAVLVTGFDIIFFWVARMVMMTTHFTDKVPFRTVYVHGLVRDSEGQKMSKSRGNTIDPIDIIDGIDLEKLITKRVTGLMNPGRAVLIEQKTRKAFPNGIPAYGTDALRFTMASMATLGRNVNFDLARCEGYRNFCNKLWNATRFVLIKCEGHNCSIASHQGDCGLHGMLHFSLADRWLMSLLQRVASNVEKGFSDYRFDNIASALYKFVWEEYCDWYIELAKVQLQIGTPAQQCSTRRTLLTVLEIILRLAHPLIPFITESLWQKVAPLAGQYPAGIASGDASIMMQPYPCSTPRKIDRQAEEWMSELKAIVDACRNLRSQINLEPATRVRLIASANAINLMEFAPYLKALARLSEVQILADETALNQQSHGSPVVMVGTIKLVLKVEIDITTERKRLTHEISRILGELTKCNAKLQNKYFIDRAPAAIVNQEQKRLMNFKSILTSLTDQLRRLSS</sequence>
<comment type="domain">
    <text evidence="11">ValRS has two distinct active sites: one for aminoacylation and one for editing. The misactivated threonine is translocated from the active site to the editing site.</text>
</comment>
<dbReference type="GO" id="GO:0004832">
    <property type="term" value="F:valine-tRNA ligase activity"/>
    <property type="evidence" value="ECO:0007669"/>
    <property type="project" value="UniProtKB-UniRule"/>
</dbReference>
<dbReference type="CDD" id="cd07962">
    <property type="entry name" value="Anticodon_Ia_Val"/>
    <property type="match status" value="1"/>
</dbReference>
<dbReference type="AlphaFoldDB" id="A0A916JT15"/>
<dbReference type="InterPro" id="IPR013155">
    <property type="entry name" value="M/V/L/I-tRNA-synth_anticd-bd"/>
</dbReference>
<feature type="short sequence motif" description="'KMSKS' region" evidence="11">
    <location>
        <begin position="572"/>
        <end position="576"/>
    </location>
</feature>
<evidence type="ECO:0000259" key="12">
    <source>
        <dbReference type="Pfam" id="PF00133"/>
    </source>
</evidence>
<comment type="domain">
    <text evidence="11">The C-terminal coiled-coil domain is crucial for aminoacylation activity.</text>
</comment>
<keyword evidence="4 11" id="KW-0436">Ligase</keyword>
<evidence type="ECO:0000259" key="13">
    <source>
        <dbReference type="Pfam" id="PF08264"/>
    </source>
</evidence>
<evidence type="ECO:0000256" key="3">
    <source>
        <dbReference type="ARBA" id="ARBA00022490"/>
    </source>
</evidence>
<dbReference type="KEGG" id="vtr:MYVALT_C_00160"/>
<feature type="domain" description="Valyl-tRNA synthetase tRNA-binding arm" evidence="14">
    <location>
        <begin position="915"/>
        <end position="979"/>
    </location>
</feature>
<comment type="similarity">
    <text evidence="11">Belongs to the class-I aminoacyl-tRNA synthetase family. ValS type 1 subfamily.</text>
</comment>
<dbReference type="InterPro" id="IPR002303">
    <property type="entry name" value="Valyl-tRNA_ligase"/>
</dbReference>
<dbReference type="Pfam" id="PF08264">
    <property type="entry name" value="Anticodon_1"/>
    <property type="match status" value="1"/>
</dbReference>
<dbReference type="GO" id="GO:0005524">
    <property type="term" value="F:ATP binding"/>
    <property type="evidence" value="ECO:0007669"/>
    <property type="project" value="UniProtKB-UniRule"/>
</dbReference>
<evidence type="ECO:0000256" key="11">
    <source>
        <dbReference type="HAMAP-Rule" id="MF_02004"/>
    </source>
</evidence>
<keyword evidence="5 11" id="KW-0547">Nucleotide-binding</keyword>
<dbReference type="Pfam" id="PF00133">
    <property type="entry name" value="tRNA-synt_1"/>
    <property type="match status" value="1"/>
</dbReference>
<keyword evidence="3 11" id="KW-0963">Cytoplasm</keyword>
<dbReference type="InterPro" id="IPR019499">
    <property type="entry name" value="Val-tRNA_synth_tRNA-bd"/>
</dbReference>
<reference evidence="15" key="1">
    <citation type="submission" date="2021-06" db="EMBL/GenBank/DDBJ databases">
        <authorList>
            <person name="Szabo G."/>
        </authorList>
    </citation>
    <scope>NUCLEOTIDE SEQUENCE</scope>
    <source>
        <strain evidence="15">MYVALT</strain>
    </source>
</reference>
<evidence type="ECO:0000256" key="5">
    <source>
        <dbReference type="ARBA" id="ARBA00022741"/>
    </source>
</evidence>
<evidence type="ECO:0000259" key="14">
    <source>
        <dbReference type="Pfam" id="PF10458"/>
    </source>
</evidence>
<dbReference type="Pfam" id="PF10458">
    <property type="entry name" value="Val_tRNA-synt_C"/>
    <property type="match status" value="1"/>
</dbReference>
<organism evidence="15 16">
    <name type="scientific">Candidatus Vallotiella hemipterorum</name>
    <dbReference type="NCBI Taxonomy" id="1177213"/>
    <lineage>
        <taxon>Bacteria</taxon>
        <taxon>Pseudomonadati</taxon>
        <taxon>Pseudomonadota</taxon>
        <taxon>Betaproteobacteria</taxon>
        <taxon>Burkholderiales</taxon>
        <taxon>Burkholderiaceae</taxon>
        <taxon>Candidatus Vallotiella</taxon>
    </lineage>
</organism>
<proteinExistence type="inferred from homology"/>
<comment type="function">
    <text evidence="11">Catalyzes the attachment of valine to tRNA(Val). As ValRS can inadvertently accommodate and process structurally similar amino acids such as threonine, to avoid such errors, it has a 'posttransfer' editing activity that hydrolyzes mischarged Thr-tRNA(Val) in a tRNA-dependent manner.</text>
</comment>
<evidence type="ECO:0000256" key="6">
    <source>
        <dbReference type="ARBA" id="ARBA00022840"/>
    </source>
</evidence>
<dbReference type="PANTHER" id="PTHR11946">
    <property type="entry name" value="VALYL-TRNA SYNTHETASES"/>
    <property type="match status" value="1"/>
</dbReference>
<feature type="domain" description="Aminoacyl-tRNA synthetase class Ia" evidence="12">
    <location>
        <begin position="52"/>
        <end position="649"/>
    </location>
</feature>
<dbReference type="InterPro" id="IPR002300">
    <property type="entry name" value="aa-tRNA-synth_Ia"/>
</dbReference>
<dbReference type="FunFam" id="3.40.50.620:FF:000032">
    <property type="entry name" value="Valine--tRNA ligase"/>
    <property type="match status" value="1"/>
</dbReference>
<accession>A0A916JT15</accession>
<evidence type="ECO:0000313" key="16">
    <source>
        <dbReference type="Proteomes" id="UP000693996"/>
    </source>
</evidence>
<dbReference type="NCBIfam" id="TIGR00422">
    <property type="entry name" value="valS"/>
    <property type="match status" value="1"/>
</dbReference>
<dbReference type="GO" id="GO:0005829">
    <property type="term" value="C:cytosol"/>
    <property type="evidence" value="ECO:0007669"/>
    <property type="project" value="TreeGrafter"/>
</dbReference>
<dbReference type="FunFam" id="3.40.50.620:FF:000078">
    <property type="entry name" value="Valine--tRNA ligase, mitochondrial"/>
    <property type="match status" value="1"/>
</dbReference>
<evidence type="ECO:0000256" key="4">
    <source>
        <dbReference type="ARBA" id="ARBA00022598"/>
    </source>
</evidence>
<keyword evidence="6 11" id="KW-0067">ATP-binding</keyword>
<dbReference type="FunFam" id="3.90.740.10:FF:000005">
    <property type="entry name" value="Valine--tRNA ligase, mitochondrial"/>
    <property type="match status" value="1"/>
</dbReference>
<dbReference type="NCBIfam" id="NF004349">
    <property type="entry name" value="PRK05729.1"/>
    <property type="match status" value="1"/>
</dbReference>
<dbReference type="PANTHER" id="PTHR11946:SF93">
    <property type="entry name" value="VALINE--TRNA LIGASE, CHLOROPLASTIC_MITOCHONDRIAL 2"/>
    <property type="match status" value="1"/>
</dbReference>
<dbReference type="EC" id="6.1.1.9" evidence="11"/>
<evidence type="ECO:0000256" key="2">
    <source>
        <dbReference type="ARBA" id="ARBA00011245"/>
    </source>
</evidence>
<dbReference type="InterPro" id="IPR033705">
    <property type="entry name" value="Anticodon_Ia_Val"/>
</dbReference>
<comment type="subunit">
    <text evidence="2 11">Monomer.</text>
</comment>
<feature type="binding site" evidence="11">
    <location>
        <position position="575"/>
    </location>
    <ligand>
        <name>ATP</name>
        <dbReference type="ChEBI" id="CHEBI:30616"/>
    </ligand>
</feature>
<gene>
    <name evidence="11 15" type="primary">valS</name>
    <name evidence="15" type="ORF">MYVALT_C_00160</name>
</gene>
<evidence type="ECO:0000256" key="7">
    <source>
        <dbReference type="ARBA" id="ARBA00022917"/>
    </source>
</evidence>
<feature type="short sequence motif" description="'HIGH' region" evidence="11">
    <location>
        <begin position="77"/>
        <end position="87"/>
    </location>
</feature>
<dbReference type="CDD" id="cd00817">
    <property type="entry name" value="ValRS_core"/>
    <property type="match status" value="1"/>
</dbReference>
<feature type="domain" description="Methionyl/Valyl/Leucyl/Isoleucyl-tRNA synthetase anticodon-binding" evidence="13">
    <location>
        <begin position="700"/>
        <end position="857"/>
    </location>
</feature>
<name>A0A916JT15_9BURK</name>
<comment type="subcellular location">
    <subcellularLocation>
        <location evidence="1 11">Cytoplasm</location>
    </subcellularLocation>
</comment>
<keyword evidence="9 11" id="KW-0030">Aminoacyl-tRNA synthetase</keyword>
<evidence type="ECO:0000256" key="10">
    <source>
        <dbReference type="ARBA" id="ARBA00047552"/>
    </source>
</evidence>
<dbReference type="InterPro" id="IPR001412">
    <property type="entry name" value="aa-tRNA-synth_I_CS"/>
</dbReference>
<evidence type="ECO:0000256" key="1">
    <source>
        <dbReference type="ARBA" id="ARBA00004496"/>
    </source>
</evidence>
<keyword evidence="16" id="KW-1185">Reference proteome</keyword>